<dbReference type="InterPro" id="IPR016181">
    <property type="entry name" value="Acyl_CoA_acyltransferase"/>
</dbReference>
<dbReference type="InterPro" id="IPR009464">
    <property type="entry name" value="PCAF_N"/>
</dbReference>
<evidence type="ECO:0000256" key="2">
    <source>
        <dbReference type="SAM" id="MobiDB-lite"/>
    </source>
</evidence>
<dbReference type="SUPFAM" id="SSF55729">
    <property type="entry name" value="Acyl-CoA N-acyltransferases (Nat)"/>
    <property type="match status" value="1"/>
</dbReference>
<dbReference type="Gene3D" id="3.40.630.30">
    <property type="match status" value="1"/>
</dbReference>
<dbReference type="EMBL" id="SDOV01000001">
    <property type="protein sequence ID" value="KAH7644524.1"/>
    <property type="molecule type" value="Genomic_DNA"/>
</dbReference>
<feature type="region of interest" description="Disordered" evidence="2">
    <location>
        <begin position="270"/>
        <end position="299"/>
    </location>
</feature>
<feature type="coiled-coil region" evidence="1">
    <location>
        <begin position="10"/>
        <end position="37"/>
    </location>
</feature>
<dbReference type="Proteomes" id="UP000828236">
    <property type="component" value="Unassembled WGS sequence"/>
</dbReference>
<dbReference type="PROSITE" id="PS51186">
    <property type="entry name" value="GNAT"/>
    <property type="match status" value="1"/>
</dbReference>
<protein>
    <recommendedName>
        <fullName evidence="3">N-acetyltransferase domain-containing protein</fullName>
    </recommendedName>
</protein>
<feature type="domain" description="N-acetyltransferase" evidence="3">
    <location>
        <begin position="381"/>
        <end position="526"/>
    </location>
</feature>
<dbReference type="Pfam" id="PF06466">
    <property type="entry name" value="PCAF_N"/>
    <property type="match status" value="1"/>
</dbReference>
<evidence type="ECO:0000256" key="1">
    <source>
        <dbReference type="SAM" id="Coils"/>
    </source>
</evidence>
<reference evidence="4" key="1">
    <citation type="submission" date="2020-06" db="EMBL/GenBank/DDBJ databases">
        <authorList>
            <person name="Ji K."/>
            <person name="Li J."/>
        </authorList>
    </citation>
    <scope>NUCLEOTIDE SEQUENCE</scope>
    <source>
        <strain evidence="4">JKM2019</strain>
        <tissue evidence="4">Whole body</tissue>
    </source>
</reference>
<feature type="compositionally biased region" description="Low complexity" evidence="2">
    <location>
        <begin position="573"/>
        <end position="582"/>
    </location>
</feature>
<evidence type="ECO:0000259" key="3">
    <source>
        <dbReference type="PROSITE" id="PS51186"/>
    </source>
</evidence>
<feature type="region of interest" description="Disordered" evidence="2">
    <location>
        <begin position="565"/>
        <end position="584"/>
    </location>
</feature>
<dbReference type="InterPro" id="IPR000182">
    <property type="entry name" value="GNAT_dom"/>
</dbReference>
<comment type="caution">
    <text evidence="4">The sequence shown here is derived from an EMBL/GenBank/DDBJ whole genome shotgun (WGS) entry which is preliminary data.</text>
</comment>
<keyword evidence="1" id="KW-0175">Coiled coil</keyword>
<gene>
    <name evidence="4" type="ORF">HUG17_0062</name>
</gene>
<name>A0A9D4P6J3_DERFA</name>
<proteinExistence type="predicted"/>
<sequence length="699" mass="81944">MYRNNLLEHLLTFLDRKKNEKNDNEDLEEEENDDDADNYKSIFKVKCDLCSHSLDQHLQYFRSSKPSLFDGNNIAILDDYLYKAVDSFHLMCLYSQATLFQKRPLFTIYNLINGYLCNYVDVEYNYRQPPFEMPTIEQLLNSIANNNNNNHVVGENMTVRKYSEIFLRLFDRHKFQSISIDRTQEQSEQLKIFKELFLVFCLLPRTIKSLKEYRPSEIFGRSHLLSIIDILRQDFDKHIHIDDENYQIFRNLIITECPFITDSDNMNSNSSNAANQINVTPSMDDRRSKSPHNSSITSSRLRRHSLDYILTDGIRVCDVERLYQHQNEIFDRCSCVRTITFGSPSIVGGGGGGDDSAAIRNEDLIFIRIDPLTFEPANALMEIKHFIVRSAAILINDRLKRMGSMNVRDKLFSDNVTTLVLIHRPTGRLLAVLTYDFRPIENLGELIFLVVRPKYQRRGYGSMLLSIMSKIIIPNCAEYAVHADLGAIEFYRRIGFVQEMNTKEIQRLERFMGQYTGSILMRVNRTTMIEKLRNLTLTSVELITLDDIQPTRSHCPIHIGLKSTTLQHHPGENNNNNNNNNNSKLNEITDEELRTFHHTIREHFAPLMVATQNDRDSLAESRGFVKRFFNDYNNLFSLKEYNPDLMNIDLLRILYYRLLWFIAHCQWKYRRDDKLTIARKAECHLKRLMVFKFGIEEMF</sequence>
<organism evidence="4">
    <name type="scientific">Dermatophagoides farinae</name>
    <name type="common">American house dust mite</name>
    <dbReference type="NCBI Taxonomy" id="6954"/>
    <lineage>
        <taxon>Eukaryota</taxon>
        <taxon>Metazoa</taxon>
        <taxon>Ecdysozoa</taxon>
        <taxon>Arthropoda</taxon>
        <taxon>Chelicerata</taxon>
        <taxon>Arachnida</taxon>
        <taxon>Acari</taxon>
        <taxon>Acariformes</taxon>
        <taxon>Sarcoptiformes</taxon>
        <taxon>Astigmata</taxon>
        <taxon>Psoroptidia</taxon>
        <taxon>Analgoidea</taxon>
        <taxon>Pyroglyphidae</taxon>
        <taxon>Dermatophagoidinae</taxon>
        <taxon>Dermatophagoides</taxon>
    </lineage>
</organism>
<dbReference type="GO" id="GO:0006355">
    <property type="term" value="P:regulation of DNA-templated transcription"/>
    <property type="evidence" value="ECO:0007669"/>
    <property type="project" value="InterPro"/>
</dbReference>
<dbReference type="CDD" id="cd04301">
    <property type="entry name" value="NAT_SF"/>
    <property type="match status" value="1"/>
</dbReference>
<dbReference type="Pfam" id="PF00583">
    <property type="entry name" value="Acetyltransf_1"/>
    <property type="match status" value="1"/>
</dbReference>
<dbReference type="GO" id="GO:0004402">
    <property type="term" value="F:histone acetyltransferase activity"/>
    <property type="evidence" value="ECO:0007669"/>
    <property type="project" value="InterPro"/>
</dbReference>
<accession>A0A9D4P6J3</accession>
<dbReference type="GO" id="GO:0005634">
    <property type="term" value="C:nucleus"/>
    <property type="evidence" value="ECO:0007669"/>
    <property type="project" value="InterPro"/>
</dbReference>
<evidence type="ECO:0000313" key="4">
    <source>
        <dbReference type="EMBL" id="KAH7644524.1"/>
    </source>
</evidence>
<dbReference type="AlphaFoldDB" id="A0A9D4P6J3"/>
<reference evidence="4" key="2">
    <citation type="journal article" date="2021" name="World Allergy Organ. J.">
        <title>Chromosome-level assembly of Dermatophagoides farinae genome and transcriptome reveals two novel allergens Der f 37 and Der f 39.</title>
        <authorList>
            <person name="Chen J."/>
            <person name="Cai Z."/>
            <person name="Fan D."/>
            <person name="Hu J."/>
            <person name="Hou Y."/>
            <person name="He Y."/>
            <person name="Zhang Z."/>
            <person name="Zhao Z."/>
            <person name="Gao P."/>
            <person name="Hu W."/>
            <person name="Sun J."/>
            <person name="Li J."/>
            <person name="Ji K."/>
        </authorList>
    </citation>
    <scope>NUCLEOTIDE SEQUENCE</scope>
    <source>
        <strain evidence="4">JKM2019</strain>
    </source>
</reference>